<feature type="transmembrane region" description="Helical" evidence="1">
    <location>
        <begin position="6"/>
        <end position="25"/>
    </location>
</feature>
<accession>A0A3E3ICY8</accession>
<feature type="transmembrane region" description="Helical" evidence="1">
    <location>
        <begin position="263"/>
        <end position="287"/>
    </location>
</feature>
<keyword evidence="1" id="KW-0812">Transmembrane</keyword>
<organism evidence="3 4">
    <name type="scientific">Eisenbergiella massiliensis</name>
    <dbReference type="NCBI Taxonomy" id="1720294"/>
    <lineage>
        <taxon>Bacteria</taxon>
        <taxon>Bacillati</taxon>
        <taxon>Bacillota</taxon>
        <taxon>Clostridia</taxon>
        <taxon>Lachnospirales</taxon>
        <taxon>Lachnospiraceae</taxon>
        <taxon>Eisenbergiella</taxon>
    </lineage>
</organism>
<evidence type="ECO:0000313" key="3">
    <source>
        <dbReference type="EMBL" id="RGE64902.1"/>
    </source>
</evidence>
<comment type="caution">
    <text evidence="3">The sequence shown here is derived from an EMBL/GenBank/DDBJ whole genome shotgun (WGS) entry which is preliminary data.</text>
</comment>
<dbReference type="InterPro" id="IPR053150">
    <property type="entry name" value="Teicoplanin_resist-assoc"/>
</dbReference>
<evidence type="ECO:0000256" key="1">
    <source>
        <dbReference type="SAM" id="Phobius"/>
    </source>
</evidence>
<dbReference type="RefSeq" id="WP_117543324.1">
    <property type="nucleotide sequence ID" value="NZ_QVLV01000001.1"/>
</dbReference>
<gene>
    <name evidence="3" type="ORF">DXC51_00785</name>
</gene>
<dbReference type="PANTHER" id="PTHR36834:SF2">
    <property type="entry name" value="MEMBRANE PROTEIN"/>
    <property type="match status" value="1"/>
</dbReference>
<keyword evidence="1" id="KW-0472">Membrane</keyword>
<feature type="domain" description="VanZ-like" evidence="2">
    <location>
        <begin position="66"/>
        <end position="176"/>
    </location>
</feature>
<protein>
    <submittedName>
        <fullName evidence="3">VanZ family protein</fullName>
    </submittedName>
</protein>
<evidence type="ECO:0000313" key="4">
    <source>
        <dbReference type="Proteomes" id="UP000260812"/>
    </source>
</evidence>
<dbReference type="AlphaFoldDB" id="A0A3E3ICY8"/>
<feature type="transmembrane region" description="Helical" evidence="1">
    <location>
        <begin position="160"/>
        <end position="177"/>
    </location>
</feature>
<dbReference type="Proteomes" id="UP000260812">
    <property type="component" value="Unassembled WGS sequence"/>
</dbReference>
<dbReference type="EMBL" id="QVLV01000001">
    <property type="protein sequence ID" value="RGE64902.1"/>
    <property type="molecule type" value="Genomic_DNA"/>
</dbReference>
<dbReference type="InterPro" id="IPR006976">
    <property type="entry name" value="VanZ-like"/>
</dbReference>
<dbReference type="PANTHER" id="PTHR36834">
    <property type="entry name" value="MEMBRANE PROTEIN-RELATED"/>
    <property type="match status" value="1"/>
</dbReference>
<proteinExistence type="predicted"/>
<keyword evidence="1" id="KW-1133">Transmembrane helix</keyword>
<dbReference type="GeneID" id="97985456"/>
<keyword evidence="4" id="KW-1185">Reference proteome</keyword>
<evidence type="ECO:0000259" key="2">
    <source>
        <dbReference type="Pfam" id="PF04892"/>
    </source>
</evidence>
<feature type="transmembrane region" description="Helical" evidence="1">
    <location>
        <begin position="60"/>
        <end position="82"/>
    </location>
</feature>
<feature type="transmembrane region" description="Helical" evidence="1">
    <location>
        <begin position="106"/>
        <end position="124"/>
    </location>
</feature>
<feature type="transmembrane region" description="Helical" evidence="1">
    <location>
        <begin position="136"/>
        <end position="154"/>
    </location>
</feature>
<name>A0A3E3ICY8_9FIRM</name>
<sequence>MLFILNLAIGAGSGLALSIPFLGWLEGTVHKRMRNTVQKGMAQCSTAQGKGKCEISGWHTAGVFLFAFLLAGILTLTGVPAFQEFHFDANINMIPMVEFFSNSRQYFENMLLFMPLGFLVPLLWRREQMVEKTVSIGFLFSLFIEAAQLFSFRATDIDDLLMNTMGTWLGYLLFLAINRIFPRTCGRFGVGEKPEPGSLWAVEEAGGQEAKAEGNVQGNAEDACMKAQTVNEECCGSKSCGNKGCGNKSSGAESPVCRYEMELSFAIVILIMMTLQPLLGSVLWNLWYGLR</sequence>
<dbReference type="Pfam" id="PF04892">
    <property type="entry name" value="VanZ"/>
    <property type="match status" value="1"/>
</dbReference>
<reference evidence="3" key="1">
    <citation type="submission" date="2018-08" db="EMBL/GenBank/DDBJ databases">
        <title>A genome reference for cultivated species of the human gut microbiota.</title>
        <authorList>
            <person name="Zou Y."/>
            <person name="Xue W."/>
            <person name="Luo G."/>
        </authorList>
    </citation>
    <scope>NUCLEOTIDE SEQUENCE [LARGE SCALE GENOMIC DNA]</scope>
    <source>
        <strain evidence="3">TF05-5AC</strain>
    </source>
</reference>